<feature type="region of interest" description="Disordered" evidence="1">
    <location>
        <begin position="41"/>
        <end position="71"/>
    </location>
</feature>
<reference evidence="2" key="2">
    <citation type="submission" date="2020-11" db="EMBL/GenBank/DDBJ databases">
        <authorList>
            <person name="McCartney M.A."/>
            <person name="Auch B."/>
            <person name="Kono T."/>
            <person name="Mallez S."/>
            <person name="Becker A."/>
            <person name="Gohl D.M."/>
            <person name="Silverstein K.A.T."/>
            <person name="Koren S."/>
            <person name="Bechman K.B."/>
            <person name="Herman A."/>
            <person name="Abrahante J.E."/>
            <person name="Garbe J."/>
        </authorList>
    </citation>
    <scope>NUCLEOTIDE SEQUENCE</scope>
    <source>
        <strain evidence="2">Duluth1</strain>
        <tissue evidence="2">Whole animal</tissue>
    </source>
</reference>
<sequence length="142" mass="16200">MGLCLNRLFYNDVDGVVTEIQFHRSKRRICKIPDVQITKEHQRVQPRSTSISSRGSISTMSRGSIKSDPFTCNEETSSISARSDTSVDSYVFDPSFGAIRPDLYPRKDAVLQQSSLDRSFGRLHVRLKYDFRTSDLVVHLIE</sequence>
<reference evidence="2" key="1">
    <citation type="journal article" date="2019" name="bioRxiv">
        <title>The Genome of the Zebra Mussel, Dreissena polymorpha: A Resource for Invasive Species Research.</title>
        <authorList>
            <person name="McCartney M.A."/>
            <person name="Auch B."/>
            <person name="Kono T."/>
            <person name="Mallez S."/>
            <person name="Zhang Y."/>
            <person name="Obille A."/>
            <person name="Becker A."/>
            <person name="Abrahante J.E."/>
            <person name="Garbe J."/>
            <person name="Badalamenti J.P."/>
            <person name="Herman A."/>
            <person name="Mangelson H."/>
            <person name="Liachko I."/>
            <person name="Sullivan S."/>
            <person name="Sone E.D."/>
            <person name="Koren S."/>
            <person name="Silverstein K.A.T."/>
            <person name="Beckman K.B."/>
            <person name="Gohl D.M."/>
        </authorList>
    </citation>
    <scope>NUCLEOTIDE SEQUENCE</scope>
    <source>
        <strain evidence="2">Duluth1</strain>
        <tissue evidence="2">Whole animal</tissue>
    </source>
</reference>
<comment type="caution">
    <text evidence="2">The sequence shown here is derived from an EMBL/GenBank/DDBJ whole genome shotgun (WGS) entry which is preliminary data.</text>
</comment>
<gene>
    <name evidence="2" type="ORF">DPMN_109382</name>
</gene>
<dbReference type="EMBL" id="JAIWYP010000004">
    <property type="protein sequence ID" value="KAH3836013.1"/>
    <property type="molecule type" value="Genomic_DNA"/>
</dbReference>
<evidence type="ECO:0000256" key="1">
    <source>
        <dbReference type="SAM" id="MobiDB-lite"/>
    </source>
</evidence>
<keyword evidence="3" id="KW-1185">Reference proteome</keyword>
<evidence type="ECO:0000313" key="2">
    <source>
        <dbReference type="EMBL" id="KAH3836013.1"/>
    </source>
</evidence>
<name>A0A9D4KAJ4_DREPO</name>
<evidence type="ECO:0000313" key="3">
    <source>
        <dbReference type="Proteomes" id="UP000828390"/>
    </source>
</evidence>
<accession>A0A9D4KAJ4</accession>
<feature type="non-terminal residue" evidence="2">
    <location>
        <position position="1"/>
    </location>
</feature>
<proteinExistence type="predicted"/>
<feature type="compositionally biased region" description="Low complexity" evidence="1">
    <location>
        <begin position="47"/>
        <end position="64"/>
    </location>
</feature>
<dbReference type="Proteomes" id="UP000828390">
    <property type="component" value="Unassembled WGS sequence"/>
</dbReference>
<dbReference type="AlphaFoldDB" id="A0A9D4KAJ4"/>
<protein>
    <submittedName>
        <fullName evidence="2">Uncharacterized protein</fullName>
    </submittedName>
</protein>
<organism evidence="2 3">
    <name type="scientific">Dreissena polymorpha</name>
    <name type="common">Zebra mussel</name>
    <name type="synonym">Mytilus polymorpha</name>
    <dbReference type="NCBI Taxonomy" id="45954"/>
    <lineage>
        <taxon>Eukaryota</taxon>
        <taxon>Metazoa</taxon>
        <taxon>Spiralia</taxon>
        <taxon>Lophotrochozoa</taxon>
        <taxon>Mollusca</taxon>
        <taxon>Bivalvia</taxon>
        <taxon>Autobranchia</taxon>
        <taxon>Heteroconchia</taxon>
        <taxon>Euheterodonta</taxon>
        <taxon>Imparidentia</taxon>
        <taxon>Neoheterodontei</taxon>
        <taxon>Myida</taxon>
        <taxon>Dreissenoidea</taxon>
        <taxon>Dreissenidae</taxon>
        <taxon>Dreissena</taxon>
    </lineage>
</organism>